<dbReference type="PROSITE" id="PS50082">
    <property type="entry name" value="WD_REPEATS_2"/>
    <property type="match status" value="3"/>
</dbReference>
<evidence type="ECO:0000256" key="7">
    <source>
        <dbReference type="SAM" id="MobiDB-lite"/>
    </source>
</evidence>
<dbReference type="InterPro" id="IPR020472">
    <property type="entry name" value="WD40_PAC1"/>
</dbReference>
<feature type="repeat" description="WD" evidence="6">
    <location>
        <begin position="310"/>
        <end position="344"/>
    </location>
</feature>
<sequence>MPVCNNEELVMDDSAYLMYHQAQTGAPCLSFDVIEDNLGDKREEFPLTAYIIAGTQAEKSHTNNLIVMKMSNLHKNNKKKDDDDDDDDESDSDDDEEMEKPELQTAPIKHQGCVNRVRATKVGSEYLAASWSETGKVHIWDLKKPIQALNDAEEMSKFSQKNSSPSPLFTFSGHQVEGFAVDWCKSNPGWLATGDCSKNIHIWRGPEAGSWTVDQRPFIGHTASVEDIQWSPNEPNVLASCSVDKSIRIWDARAPPHKACMLTCADAHLRDINVISWNKHEPFIVSGGDDGMIKIWDLRNFQEASPVAVFKHHTAPITSVEWHPTDSSVLAASGSDDQITLWDLAVERDPDAEGGSQEEEPEVPPQLLFIHQGQTDLKEVHWHPQLPGVLISTAHSGFNIFRTISV</sequence>
<dbReference type="EMBL" id="AMQN01013747">
    <property type="status" value="NOT_ANNOTATED_CDS"/>
    <property type="molecule type" value="Genomic_DNA"/>
</dbReference>
<keyword evidence="11" id="KW-1185">Reference proteome</keyword>
<dbReference type="PANTHER" id="PTHR45903">
    <property type="entry name" value="GLUTAMATE-RICH WD REPEAT-CONTAINING PROTEIN 1"/>
    <property type="match status" value="1"/>
</dbReference>
<evidence type="ECO:0000259" key="8">
    <source>
        <dbReference type="Pfam" id="PF12265"/>
    </source>
</evidence>
<dbReference type="EMBL" id="KB310448">
    <property type="protein sequence ID" value="ELT91552.1"/>
    <property type="molecule type" value="Genomic_DNA"/>
</dbReference>
<dbReference type="GO" id="GO:0005730">
    <property type="term" value="C:nucleolus"/>
    <property type="evidence" value="ECO:0007669"/>
    <property type="project" value="TreeGrafter"/>
</dbReference>
<name>R7TDG9_CAPTE</name>
<dbReference type="SUPFAM" id="SSF50978">
    <property type="entry name" value="WD40 repeat-like"/>
    <property type="match status" value="1"/>
</dbReference>
<protein>
    <recommendedName>
        <fullName evidence="5">Glutamate-rich WD repeat-containing protein 1</fullName>
    </recommendedName>
</protein>
<evidence type="ECO:0000256" key="4">
    <source>
        <dbReference type="ARBA" id="ARBA00023242"/>
    </source>
</evidence>
<accession>R7TDG9</accession>
<dbReference type="PROSITE" id="PS00678">
    <property type="entry name" value="WD_REPEATS_1"/>
    <property type="match status" value="2"/>
</dbReference>
<reference evidence="9 11" key="2">
    <citation type="journal article" date="2013" name="Nature">
        <title>Insights into bilaterian evolution from three spiralian genomes.</title>
        <authorList>
            <person name="Simakov O."/>
            <person name="Marletaz F."/>
            <person name="Cho S.J."/>
            <person name="Edsinger-Gonzales E."/>
            <person name="Havlak P."/>
            <person name="Hellsten U."/>
            <person name="Kuo D.H."/>
            <person name="Larsson T."/>
            <person name="Lv J."/>
            <person name="Arendt D."/>
            <person name="Savage R."/>
            <person name="Osoegawa K."/>
            <person name="de Jong P."/>
            <person name="Grimwood J."/>
            <person name="Chapman J.A."/>
            <person name="Shapiro H."/>
            <person name="Aerts A."/>
            <person name="Otillar R.P."/>
            <person name="Terry A.Y."/>
            <person name="Boore J.L."/>
            <person name="Grigoriev I.V."/>
            <person name="Lindberg D.R."/>
            <person name="Seaver E.C."/>
            <person name="Weisblat D.A."/>
            <person name="Putnam N.H."/>
            <person name="Rokhsar D.S."/>
        </authorList>
    </citation>
    <scope>NUCLEOTIDE SEQUENCE</scope>
    <source>
        <strain evidence="9 11">I ESC-2004</strain>
    </source>
</reference>
<dbReference type="PANTHER" id="PTHR45903:SF1">
    <property type="entry name" value="GLUTAMATE-RICH WD REPEAT-CONTAINING PROTEIN 1"/>
    <property type="match status" value="1"/>
</dbReference>
<evidence type="ECO:0000313" key="11">
    <source>
        <dbReference type="Proteomes" id="UP000014760"/>
    </source>
</evidence>
<dbReference type="InterPro" id="IPR036322">
    <property type="entry name" value="WD40_repeat_dom_sf"/>
</dbReference>
<proteinExistence type="predicted"/>
<dbReference type="GO" id="GO:0042254">
    <property type="term" value="P:ribosome biogenesis"/>
    <property type="evidence" value="ECO:0007669"/>
    <property type="project" value="TreeGrafter"/>
</dbReference>
<dbReference type="Pfam" id="PF00400">
    <property type="entry name" value="WD40"/>
    <property type="match status" value="4"/>
</dbReference>
<dbReference type="Gene3D" id="2.130.10.10">
    <property type="entry name" value="YVTN repeat-like/Quinoprotein amine dehydrogenase"/>
    <property type="match status" value="1"/>
</dbReference>
<feature type="repeat" description="WD" evidence="6">
    <location>
        <begin position="265"/>
        <end position="306"/>
    </location>
</feature>
<dbReference type="EnsemblMetazoa" id="CapteT155831">
    <property type="protein sequence ID" value="CapteP155831"/>
    <property type="gene ID" value="CapteG155831"/>
</dbReference>
<evidence type="ECO:0000256" key="1">
    <source>
        <dbReference type="ARBA" id="ARBA00004123"/>
    </source>
</evidence>
<keyword evidence="4" id="KW-0539">Nucleus</keyword>
<dbReference type="InterPro" id="IPR051972">
    <property type="entry name" value="Glutamate-rich_WD_repeat"/>
</dbReference>
<evidence type="ECO:0000256" key="5">
    <source>
        <dbReference type="ARBA" id="ARBA00040876"/>
    </source>
</evidence>
<dbReference type="OMA" id="RHWKPNA"/>
<reference evidence="11" key="1">
    <citation type="submission" date="2012-12" db="EMBL/GenBank/DDBJ databases">
        <authorList>
            <person name="Hellsten U."/>
            <person name="Grimwood J."/>
            <person name="Chapman J.A."/>
            <person name="Shapiro H."/>
            <person name="Aerts A."/>
            <person name="Otillar R.P."/>
            <person name="Terry A.Y."/>
            <person name="Boore J.L."/>
            <person name="Simakov O."/>
            <person name="Marletaz F."/>
            <person name="Cho S.-J."/>
            <person name="Edsinger-Gonzales E."/>
            <person name="Havlak P."/>
            <person name="Kuo D.-H."/>
            <person name="Larsson T."/>
            <person name="Lv J."/>
            <person name="Arendt D."/>
            <person name="Savage R."/>
            <person name="Osoegawa K."/>
            <person name="de Jong P."/>
            <person name="Lindberg D.R."/>
            <person name="Seaver E.C."/>
            <person name="Weisblat D.A."/>
            <person name="Putnam N.H."/>
            <person name="Grigoriev I.V."/>
            <person name="Rokhsar D.S."/>
        </authorList>
    </citation>
    <scope>NUCLEOTIDE SEQUENCE</scope>
    <source>
        <strain evidence="11">I ESC-2004</strain>
    </source>
</reference>
<dbReference type="InterPro" id="IPR019775">
    <property type="entry name" value="WD40_repeat_CS"/>
</dbReference>
<reference evidence="10" key="3">
    <citation type="submission" date="2015-06" db="UniProtKB">
        <authorList>
            <consortium name="EnsemblMetazoa"/>
        </authorList>
    </citation>
    <scope>IDENTIFICATION</scope>
</reference>
<feature type="compositionally biased region" description="Acidic residues" evidence="7">
    <location>
        <begin position="82"/>
        <end position="99"/>
    </location>
</feature>
<dbReference type="STRING" id="283909.R7TDG9"/>
<evidence type="ECO:0000256" key="2">
    <source>
        <dbReference type="ARBA" id="ARBA00022574"/>
    </source>
</evidence>
<dbReference type="EMBL" id="AMQN01013748">
    <property type="status" value="NOT_ANNOTATED_CDS"/>
    <property type="molecule type" value="Genomic_DNA"/>
</dbReference>
<dbReference type="HOGENOM" id="CLU_025272_1_1_1"/>
<keyword evidence="3" id="KW-0677">Repeat</keyword>
<evidence type="ECO:0000313" key="9">
    <source>
        <dbReference type="EMBL" id="ELT91552.1"/>
    </source>
</evidence>
<dbReference type="InterPro" id="IPR022052">
    <property type="entry name" value="Histone-bd_RBBP4-like_N"/>
</dbReference>
<evidence type="ECO:0000313" key="10">
    <source>
        <dbReference type="EnsemblMetazoa" id="CapteP155831"/>
    </source>
</evidence>
<evidence type="ECO:0000256" key="3">
    <source>
        <dbReference type="ARBA" id="ARBA00022737"/>
    </source>
</evidence>
<dbReference type="SMART" id="SM00320">
    <property type="entry name" value="WD40"/>
    <property type="match status" value="6"/>
</dbReference>
<evidence type="ECO:0000256" key="6">
    <source>
        <dbReference type="PROSITE-ProRule" id="PRU00221"/>
    </source>
</evidence>
<dbReference type="AlphaFoldDB" id="R7TDG9"/>
<dbReference type="Pfam" id="PF12265">
    <property type="entry name" value="CAF1C_H4-bd"/>
    <property type="match status" value="1"/>
</dbReference>
<dbReference type="InterPro" id="IPR015943">
    <property type="entry name" value="WD40/YVTN_repeat-like_dom_sf"/>
</dbReference>
<organism evidence="9">
    <name type="scientific">Capitella teleta</name>
    <name type="common">Polychaete worm</name>
    <dbReference type="NCBI Taxonomy" id="283909"/>
    <lineage>
        <taxon>Eukaryota</taxon>
        <taxon>Metazoa</taxon>
        <taxon>Spiralia</taxon>
        <taxon>Lophotrochozoa</taxon>
        <taxon>Annelida</taxon>
        <taxon>Polychaeta</taxon>
        <taxon>Sedentaria</taxon>
        <taxon>Scolecida</taxon>
        <taxon>Capitellidae</taxon>
        <taxon>Capitella</taxon>
    </lineage>
</organism>
<feature type="domain" description="Histone-binding protein RBBP4-like N-terminal" evidence="8">
    <location>
        <begin position="6"/>
        <end position="74"/>
    </location>
</feature>
<dbReference type="PRINTS" id="PR00320">
    <property type="entry name" value="GPROTEINBRPT"/>
</dbReference>
<keyword evidence="2 6" id="KW-0853">WD repeat</keyword>
<dbReference type="OrthoDB" id="2161379at2759"/>
<dbReference type="InterPro" id="IPR001680">
    <property type="entry name" value="WD40_rpt"/>
</dbReference>
<feature type="repeat" description="WD" evidence="6">
    <location>
        <begin position="218"/>
        <end position="251"/>
    </location>
</feature>
<feature type="region of interest" description="Disordered" evidence="7">
    <location>
        <begin position="75"/>
        <end position="110"/>
    </location>
</feature>
<dbReference type="PROSITE" id="PS50294">
    <property type="entry name" value="WD_REPEATS_REGION"/>
    <property type="match status" value="3"/>
</dbReference>
<dbReference type="Proteomes" id="UP000014760">
    <property type="component" value="Unassembled WGS sequence"/>
</dbReference>
<dbReference type="FunCoup" id="R7TDG9">
    <property type="interactions" value="1132"/>
</dbReference>
<comment type="subcellular location">
    <subcellularLocation>
        <location evidence="1">Nucleus</location>
    </subcellularLocation>
</comment>
<gene>
    <name evidence="9" type="ORF">CAPTEDRAFT_155831</name>
</gene>